<dbReference type="OrthoDB" id="5067102at2"/>
<proteinExistence type="predicted"/>
<name>A0A4Y5YTW2_9MICO</name>
<feature type="transmembrane region" description="Helical" evidence="2">
    <location>
        <begin position="22"/>
        <end position="44"/>
    </location>
</feature>
<keyword evidence="2" id="KW-0812">Transmembrane</keyword>
<keyword evidence="2" id="KW-1133">Transmembrane helix</keyword>
<feature type="compositionally biased region" description="Low complexity" evidence="1">
    <location>
        <begin position="1"/>
        <end position="14"/>
    </location>
</feature>
<gene>
    <name evidence="3" type="ORF">FIV50_16500</name>
</gene>
<sequence length="343" mass="36131">MTTTSTTSSSPTTPASRRKRRVWTTSGAVALAIGGYLTAAALVANSSDPSETVRSYLAAIADGDASTAAQIVDPDASGIDAAYLTDDVLSAATERIEVVSVTTKKHEGDTAEVTAVMELASQTFTHTFTMTRDAGSYWLLQPGWRPDEPLTVEATVAVRDSISLTGVEQVDLAGTEVELAVKDVAGVSADSRSESLQVYPAVYGLTGPDLGVYFTVAPDELAAIPPASTAELAVAATETLQTALLDAANVQANACVEPGTSADAVCPLLLRQQDPSTTGVIQAPYNVTFRTEHRFMVDVIFWYRPEGGTSSRSGTADYTTDLIGTYTIDGDDVTVEFIPWDDL</sequence>
<feature type="region of interest" description="Disordered" evidence="1">
    <location>
        <begin position="1"/>
        <end position="21"/>
    </location>
</feature>
<accession>A0A4Y5YTW2</accession>
<evidence type="ECO:0008006" key="5">
    <source>
        <dbReference type="Google" id="ProtNLM"/>
    </source>
</evidence>
<dbReference type="EMBL" id="CP041040">
    <property type="protein sequence ID" value="QDE36244.1"/>
    <property type="molecule type" value="Genomic_DNA"/>
</dbReference>
<dbReference type="RefSeq" id="WP_140038373.1">
    <property type="nucleotide sequence ID" value="NZ_CP041040.1"/>
</dbReference>
<reference evidence="3 4" key="1">
    <citation type="submission" date="2019-06" db="EMBL/GenBank/DDBJ databases">
        <title>Complete genome of Microbacterium foliorum M2.</title>
        <authorList>
            <person name="Cao G."/>
        </authorList>
    </citation>
    <scope>NUCLEOTIDE SEQUENCE [LARGE SCALE GENOMIC DNA]</scope>
    <source>
        <strain evidence="3 4">M2</strain>
    </source>
</reference>
<organism evidence="3 4">
    <name type="scientific">Microbacterium foliorum</name>
    <dbReference type="NCBI Taxonomy" id="104336"/>
    <lineage>
        <taxon>Bacteria</taxon>
        <taxon>Bacillati</taxon>
        <taxon>Actinomycetota</taxon>
        <taxon>Actinomycetes</taxon>
        <taxon>Micrococcales</taxon>
        <taxon>Microbacteriaceae</taxon>
        <taxon>Microbacterium</taxon>
    </lineage>
</organism>
<evidence type="ECO:0000313" key="3">
    <source>
        <dbReference type="EMBL" id="QDE36244.1"/>
    </source>
</evidence>
<evidence type="ECO:0000256" key="2">
    <source>
        <dbReference type="SAM" id="Phobius"/>
    </source>
</evidence>
<evidence type="ECO:0000313" key="4">
    <source>
        <dbReference type="Proteomes" id="UP000316125"/>
    </source>
</evidence>
<keyword evidence="2" id="KW-0472">Membrane</keyword>
<dbReference type="AlphaFoldDB" id="A0A4Y5YTW2"/>
<evidence type="ECO:0000256" key="1">
    <source>
        <dbReference type="SAM" id="MobiDB-lite"/>
    </source>
</evidence>
<protein>
    <recommendedName>
        <fullName evidence="5">DUF4878 domain-containing protein</fullName>
    </recommendedName>
</protein>
<dbReference type="Proteomes" id="UP000316125">
    <property type="component" value="Chromosome"/>
</dbReference>